<keyword evidence="2 5" id="KW-0813">Transport</keyword>
<feature type="signal peptide" evidence="5">
    <location>
        <begin position="1"/>
        <end position="19"/>
    </location>
</feature>
<dbReference type="AlphaFoldDB" id="A0A0A2TAU9"/>
<dbReference type="Proteomes" id="UP000030147">
    <property type="component" value="Unassembled WGS sequence"/>
</dbReference>
<dbReference type="PROSITE" id="PS51257">
    <property type="entry name" value="PROKAR_LIPOPROTEIN"/>
    <property type="match status" value="1"/>
</dbReference>
<evidence type="ECO:0000256" key="6">
    <source>
        <dbReference type="SAM" id="MobiDB-lite"/>
    </source>
</evidence>
<dbReference type="Pfam" id="PF13416">
    <property type="entry name" value="SBP_bac_8"/>
    <property type="match status" value="1"/>
</dbReference>
<dbReference type="Gene3D" id="3.40.190.10">
    <property type="entry name" value="Periplasmic binding protein-like II"/>
    <property type="match status" value="2"/>
</dbReference>
<feature type="chain" id="PRO_5039761219" description="Maltodextrin-binding protein" evidence="5">
    <location>
        <begin position="20"/>
        <end position="435"/>
    </location>
</feature>
<dbReference type="PANTHER" id="PTHR30061:SF50">
    <property type="entry name" value="MALTOSE_MALTODEXTRIN-BINDING PERIPLASMIC PROTEIN"/>
    <property type="match status" value="1"/>
</dbReference>
<evidence type="ECO:0000256" key="4">
    <source>
        <dbReference type="ARBA" id="ARBA00022729"/>
    </source>
</evidence>
<evidence type="ECO:0000256" key="2">
    <source>
        <dbReference type="ARBA" id="ARBA00022448"/>
    </source>
</evidence>
<dbReference type="RefSeq" id="WP_036822611.1">
    <property type="nucleotide sequence ID" value="NZ_AVBF01000058.1"/>
</dbReference>
<proteinExistence type="inferred from homology"/>
<dbReference type="SUPFAM" id="SSF53850">
    <property type="entry name" value="Periplasmic binding protein-like II"/>
    <property type="match status" value="1"/>
</dbReference>
<evidence type="ECO:0000313" key="7">
    <source>
        <dbReference type="EMBL" id="KGP71548.1"/>
    </source>
</evidence>
<dbReference type="OrthoDB" id="9766758at2"/>
<dbReference type="GO" id="GO:1901982">
    <property type="term" value="F:maltose binding"/>
    <property type="evidence" value="ECO:0007669"/>
    <property type="project" value="TreeGrafter"/>
</dbReference>
<dbReference type="PRINTS" id="PR00181">
    <property type="entry name" value="MALTOSEBP"/>
</dbReference>
<dbReference type="InterPro" id="IPR006059">
    <property type="entry name" value="SBP"/>
</dbReference>
<sequence>MKKWLGLFLALGLIVGLMAACGPNEESSGNGGDSGESSGEGDGQNTESEGSSEEQPKPDKLIVWEDQDKGKALEAAAKKFTDETGIEIEYVEYNITKMQENMALDGSTEKAPDVVTMSHDGVGPSVAKGYIKPIEVSDDVLNKYTESSVDALTYQDKLYGLPKAVETTVFIYNKDKMEEPPESMDEMYEMSMTAKEEGNYGFLATWDNFYFSHGVFHGFGANVFGDSPSEIGLNGEKGVEAISYIDKWYEEGLFPEGLLSKNAASVVDRLFTDGDAIAVQNGPWAFQNYTDKGVNYGVAPMPDLPNGEPQGTFMGVKGWFVTAFSQQKGKDYWAEEFVKVVSNEENAKERYDMTGEIPPLKALVEDEEWVSSNPGAAAVMEQSKNAVAMPVIPEMAEVWDPMKTAVQSVATDKADAQKALDDAVDVIKQQIEANY</sequence>
<dbReference type="eggNOG" id="COG2182">
    <property type="taxonomic scope" value="Bacteria"/>
</dbReference>
<name>A0A0A2TAU9_9BACI</name>
<comment type="caution">
    <text evidence="7">The sequence shown here is derived from an EMBL/GenBank/DDBJ whole genome shotgun (WGS) entry which is preliminary data.</text>
</comment>
<reference evidence="7 8" key="1">
    <citation type="journal article" date="2015" name="Stand. Genomic Sci.">
        <title>High quality draft genome sequence of the moderately halophilic bacterium Pontibacillus yanchengensis Y32(T) and comparison among Pontibacillus genomes.</title>
        <authorList>
            <person name="Huang J."/>
            <person name="Qiao Z.X."/>
            <person name="Tang J.W."/>
            <person name="Wang G."/>
        </authorList>
    </citation>
    <scope>NUCLEOTIDE SEQUENCE [LARGE SCALE GENOMIC DNA]</scope>
    <source>
        <strain evidence="7 8">Y32</strain>
    </source>
</reference>
<keyword evidence="8" id="KW-1185">Reference proteome</keyword>
<dbReference type="EMBL" id="AVBF01000058">
    <property type="protein sequence ID" value="KGP71548.1"/>
    <property type="molecule type" value="Genomic_DNA"/>
</dbReference>
<feature type="region of interest" description="Disordered" evidence="6">
    <location>
        <begin position="22"/>
        <end position="60"/>
    </location>
</feature>
<dbReference type="GO" id="GO:0055052">
    <property type="term" value="C:ATP-binding cassette (ABC) transporter complex, substrate-binding subunit-containing"/>
    <property type="evidence" value="ECO:0007669"/>
    <property type="project" value="TreeGrafter"/>
</dbReference>
<keyword evidence="5" id="KW-0449">Lipoprotein</keyword>
<feature type="compositionally biased region" description="Gly residues" evidence="6">
    <location>
        <begin position="29"/>
        <end position="42"/>
    </location>
</feature>
<evidence type="ECO:0000256" key="5">
    <source>
        <dbReference type="RuleBase" id="RU365005"/>
    </source>
</evidence>
<keyword evidence="5" id="KW-1003">Cell membrane</keyword>
<evidence type="ECO:0000313" key="8">
    <source>
        <dbReference type="Proteomes" id="UP000030147"/>
    </source>
</evidence>
<dbReference type="InterPro" id="IPR006060">
    <property type="entry name" value="Maltose/Cyclodextrin-bd"/>
</dbReference>
<comment type="similarity">
    <text evidence="1 5">Belongs to the bacterial solute-binding protein 1 family.</text>
</comment>
<comment type="subcellular location">
    <subcellularLocation>
        <location evidence="5">Cell membrane</location>
        <topology evidence="5">Lipid-anchor</topology>
    </subcellularLocation>
</comment>
<protein>
    <recommendedName>
        <fullName evidence="5">Maltodextrin-binding protein</fullName>
    </recommendedName>
</protein>
<evidence type="ECO:0000256" key="1">
    <source>
        <dbReference type="ARBA" id="ARBA00008520"/>
    </source>
</evidence>
<dbReference type="GO" id="GO:0042956">
    <property type="term" value="P:maltodextrin transmembrane transport"/>
    <property type="evidence" value="ECO:0007669"/>
    <property type="project" value="TreeGrafter"/>
</dbReference>
<organism evidence="7 8">
    <name type="scientific">Pontibacillus yanchengensis Y32</name>
    <dbReference type="NCBI Taxonomy" id="1385514"/>
    <lineage>
        <taxon>Bacteria</taxon>
        <taxon>Bacillati</taxon>
        <taxon>Bacillota</taxon>
        <taxon>Bacilli</taxon>
        <taxon>Bacillales</taxon>
        <taxon>Bacillaceae</taxon>
        <taxon>Pontibacillus</taxon>
    </lineage>
</organism>
<dbReference type="PANTHER" id="PTHR30061">
    <property type="entry name" value="MALTOSE-BINDING PERIPLASMIC PROTEIN"/>
    <property type="match status" value="1"/>
</dbReference>
<gene>
    <name evidence="7" type="ORF">N782_18280</name>
</gene>
<keyword evidence="5" id="KW-0472">Membrane</keyword>
<dbReference type="STRING" id="1385514.N782_18280"/>
<accession>A0A0A2TAU9</accession>
<dbReference type="GO" id="GO:0015768">
    <property type="term" value="P:maltose transport"/>
    <property type="evidence" value="ECO:0007669"/>
    <property type="project" value="TreeGrafter"/>
</dbReference>
<keyword evidence="4 5" id="KW-0732">Signal</keyword>
<evidence type="ECO:0000256" key="3">
    <source>
        <dbReference type="ARBA" id="ARBA00022597"/>
    </source>
</evidence>
<dbReference type="GO" id="GO:0015144">
    <property type="term" value="F:carbohydrate transmembrane transporter activity"/>
    <property type="evidence" value="ECO:0007669"/>
    <property type="project" value="InterPro"/>
</dbReference>
<keyword evidence="3 5" id="KW-0762">Sugar transport</keyword>